<dbReference type="EMBL" id="RNLZ01000005">
    <property type="protein sequence ID" value="MGE12769.1"/>
    <property type="molecule type" value="Genomic_DNA"/>
</dbReference>
<reference evidence="9 11" key="2">
    <citation type="submission" date="2018-04" db="EMBL/GenBank/DDBJ databases">
        <title>Draft Genomic Sequencing Of Potential Extraintestinal Pathogenic Escherichia coli B8S56 Isolated from Retail Chicken Skin.</title>
        <authorList>
            <person name="Xu A."/>
            <person name="Tilman S."/>
            <person name="Wisser-Parker K."/>
            <person name="Scullen O.J."/>
            <person name="Sommers C."/>
        </authorList>
    </citation>
    <scope>NUCLEOTIDE SEQUENCE [LARGE SCALE GENOMIC DNA]</scope>
    <source>
        <strain evidence="9 11">B8S56</strain>
    </source>
</reference>
<evidence type="ECO:0000256" key="2">
    <source>
        <dbReference type="ARBA" id="ARBA00022694"/>
    </source>
</evidence>
<keyword evidence="6" id="KW-0808">Transferase</keyword>
<reference evidence="5" key="4">
    <citation type="submission" date="2019-09" db="EMBL/GenBank/DDBJ databases">
        <authorList>
            <consortium name="NCBI Pathogen Detection Project"/>
        </authorList>
    </citation>
    <scope>NUCLEOTIDE SEQUENCE</scope>
    <source>
        <strain evidence="5">EC00618</strain>
    </source>
</reference>
<dbReference type="Pfam" id="PF04077">
    <property type="entry name" value="DsrH"/>
    <property type="match status" value="1"/>
</dbReference>
<dbReference type="HAMAP" id="MF_01564">
    <property type="entry name" value="Thiourid_synth_B"/>
    <property type="match status" value="1"/>
</dbReference>
<dbReference type="Proteomes" id="UP000512182">
    <property type="component" value="Chromosome"/>
</dbReference>
<dbReference type="EMBL" id="AASOHJ010000017">
    <property type="protein sequence ID" value="EFE8674326.1"/>
    <property type="molecule type" value="Genomic_DNA"/>
</dbReference>
<comment type="similarity">
    <text evidence="3">Belongs to the DsrH/TusB family.</text>
</comment>
<dbReference type="EMBL" id="WCEW01000012">
    <property type="protein sequence ID" value="MTE89699.1"/>
    <property type="molecule type" value="Genomic_DNA"/>
</dbReference>
<proteinExistence type="inferred from homology"/>
<comment type="function">
    <text evidence="3">Part of a sulfur-relay system required for 2-thiolation of 5-methylaminomethyl-2-thiouridine (mnm(5)s(2)U) at tRNA wobble positions.</text>
</comment>
<evidence type="ECO:0000313" key="10">
    <source>
        <dbReference type="EMBL" id="QLY95499.1"/>
    </source>
</evidence>
<sequence length="95" mass="10708">MLHTLHRSPWLTDFAALLRLLSEGDELLLLQDGVTAAVDGNRYLESLRNAPIKVYALNEDLIARGLTGQISNDIILIDYTDFVRLTVKHSSQMAW</sequence>
<evidence type="ECO:0000313" key="5">
    <source>
        <dbReference type="EMBL" id="HAJ0834240.1"/>
    </source>
</evidence>
<dbReference type="NCBIfam" id="TIGR03011">
    <property type="entry name" value="sulf_tusB_dsrH"/>
    <property type="match status" value="1"/>
</dbReference>
<evidence type="ECO:0000313" key="9">
    <source>
        <dbReference type="EMBL" id="PWH60893.1"/>
    </source>
</evidence>
<dbReference type="GO" id="GO:0016740">
    <property type="term" value="F:transferase activity"/>
    <property type="evidence" value="ECO:0007669"/>
    <property type="project" value="UniProtKB-KW"/>
</dbReference>
<evidence type="ECO:0000313" key="13">
    <source>
        <dbReference type="Proteomes" id="UP000486847"/>
    </source>
</evidence>
<dbReference type="NCBIfam" id="NF010035">
    <property type="entry name" value="PRK13510.1"/>
    <property type="match status" value="1"/>
</dbReference>
<dbReference type="EMBL" id="QEMT01000017">
    <property type="protein sequence ID" value="PWH60893.1"/>
    <property type="molecule type" value="Genomic_DNA"/>
</dbReference>
<dbReference type="InterPro" id="IPR027396">
    <property type="entry name" value="DsrEFH-like"/>
</dbReference>
<dbReference type="Proteomes" id="UP000245761">
    <property type="component" value="Unassembled WGS sequence"/>
</dbReference>
<comment type="subcellular location">
    <subcellularLocation>
        <location evidence="3">Cytoplasm</location>
    </subcellularLocation>
</comment>
<dbReference type="EMBL" id="CP056794">
    <property type="protein sequence ID" value="QLY95499.1"/>
    <property type="molecule type" value="Genomic_DNA"/>
</dbReference>
<dbReference type="EMBL" id="DABGYN010000011">
    <property type="protein sequence ID" value="HAJ0834240.1"/>
    <property type="molecule type" value="Genomic_DNA"/>
</dbReference>
<dbReference type="GO" id="GO:0002143">
    <property type="term" value="P:tRNA wobble position uridine thiolation"/>
    <property type="evidence" value="ECO:0007669"/>
    <property type="project" value="InterPro"/>
</dbReference>
<evidence type="ECO:0000313" key="15">
    <source>
        <dbReference type="Proteomes" id="UP000531761"/>
    </source>
</evidence>
<evidence type="ECO:0000313" key="16">
    <source>
        <dbReference type="Proteomes" id="UP000533482"/>
    </source>
</evidence>
<evidence type="ECO:0000313" key="4">
    <source>
        <dbReference type="EMBL" id="EFE8674326.1"/>
    </source>
</evidence>
<dbReference type="Proteomes" id="UP000533482">
    <property type="component" value="Unassembled WGS sequence"/>
</dbReference>
<reference evidence="7 12" key="3">
    <citation type="submission" date="2018-10" db="EMBL/GenBank/DDBJ databases">
        <authorList>
            <consortium name="NARMS: The National Antimicrobial Resistance Monitoring System"/>
        </authorList>
    </citation>
    <scope>NUCLEOTIDE SEQUENCE [LARGE SCALE GENOMIC DNA]</scope>
    <source>
        <strain evidence="7 12">CVM N17EC0060</strain>
        <strain evidence="4 16">FSIS11923834</strain>
    </source>
</reference>
<dbReference type="GO" id="GO:1990228">
    <property type="term" value="C:sulfurtransferase complex"/>
    <property type="evidence" value="ECO:0007669"/>
    <property type="project" value="TreeGrafter"/>
</dbReference>
<dbReference type="InterPro" id="IPR007215">
    <property type="entry name" value="Sulphur_relay_TusB/DsrH"/>
</dbReference>
<dbReference type="PANTHER" id="PTHR37526:SF1">
    <property type="entry name" value="PROTEIN TUSB"/>
    <property type="match status" value="1"/>
</dbReference>
<reference evidence="5" key="1">
    <citation type="journal article" date="2018" name="Genome Biol.">
        <title>SKESA: strategic k-mer extension for scrupulous assemblies.</title>
        <authorList>
            <person name="Souvorov A."/>
            <person name="Agarwala R."/>
            <person name="Lipman D.J."/>
        </authorList>
    </citation>
    <scope>NUCLEOTIDE SEQUENCE [LARGE SCALE GENOMIC DNA]</scope>
    <source>
        <strain evidence="5">EC00618</strain>
    </source>
</reference>
<dbReference type="Proteomes" id="UP000486847">
    <property type="component" value="Unassembled WGS sequence"/>
</dbReference>
<evidence type="ECO:0000256" key="1">
    <source>
        <dbReference type="ARBA" id="ARBA00022490"/>
    </source>
</evidence>
<dbReference type="EMBL" id="JABWMK020000006">
    <property type="protein sequence ID" value="MBB2465505.1"/>
    <property type="molecule type" value="Genomic_DNA"/>
</dbReference>
<evidence type="ECO:0000256" key="3">
    <source>
        <dbReference type="HAMAP-Rule" id="MF_01564"/>
    </source>
</evidence>
<organism evidence="6 15">
    <name type="scientific">Escherichia coli</name>
    <dbReference type="NCBI Taxonomy" id="562"/>
    <lineage>
        <taxon>Bacteria</taxon>
        <taxon>Pseudomonadati</taxon>
        <taxon>Pseudomonadota</taxon>
        <taxon>Gammaproteobacteria</taxon>
        <taxon>Enterobacterales</taxon>
        <taxon>Enterobacteriaceae</taxon>
        <taxon>Escherichia</taxon>
    </lineage>
</organism>
<dbReference type="Proteomes" id="UP000531761">
    <property type="component" value="Unassembled WGS sequence"/>
</dbReference>
<evidence type="ECO:0000313" key="11">
    <source>
        <dbReference type="Proteomes" id="UP000245761"/>
    </source>
</evidence>
<dbReference type="Gene3D" id="3.40.1260.10">
    <property type="entry name" value="DsrEFH-like"/>
    <property type="match status" value="1"/>
</dbReference>
<evidence type="ECO:0000313" key="6">
    <source>
        <dbReference type="EMBL" id="MBB2465505.1"/>
    </source>
</evidence>
<accession>A0A0D8WFZ7</accession>
<dbReference type="FunFam" id="3.40.1260.10:FF:000002">
    <property type="entry name" value="Sulfurtransferase TusB"/>
    <property type="match status" value="1"/>
</dbReference>
<reference evidence="8 13" key="5">
    <citation type="submission" date="2019-10" db="EMBL/GenBank/DDBJ databases">
        <title>Comparative genomic analysis of antimicrobial resistant Escherichia coli of diverse origin.</title>
        <authorList>
            <person name="Ghatak S."/>
            <person name="Milton A.P."/>
            <person name="Rhetso K."/>
            <person name="Purkait D."/>
            <person name="Das S."/>
            <person name="Puro K.-U."/>
            <person name="Shakuntala I."/>
            <person name="Sen A."/>
            <person name="Sanjukta R."/>
            <person name="Priya G.B."/>
            <person name="Mawlong M."/>
            <person name="Lyngdoh V."/>
            <person name="Rynghang J."/>
            <person name="Mawphlang B.L."/>
        </authorList>
    </citation>
    <scope>NUCLEOTIDE SEQUENCE [LARGE SCALE GENOMIC DNA]</scope>
    <source>
        <strain evidence="8 13">SE161</strain>
    </source>
</reference>
<dbReference type="PANTHER" id="PTHR37526">
    <property type="entry name" value="PROTEIN TUSB"/>
    <property type="match status" value="1"/>
</dbReference>
<comment type="subunit">
    <text evidence="3">Heterohexamer, formed by a dimer of trimers. The hexameric TusBCD complex contains 2 copies each of TusB, TusC and TusD. The TusBCD complex interacts with TusE.</text>
</comment>
<evidence type="ECO:0000313" key="12">
    <source>
        <dbReference type="Proteomes" id="UP000272336"/>
    </source>
</evidence>
<reference evidence="6 15" key="7">
    <citation type="submission" date="2020-08" db="EMBL/GenBank/DDBJ databases">
        <title>Draft genome sequences of isolates of diverse host origin from the E. coli Reference Center.</title>
        <authorList>
            <person name="Lacher D.W."/>
            <person name="Mammel M.K."/>
            <person name="Gangiredla J."/>
            <person name="Gebru S.T."/>
            <person name="Barnaba T.J."/>
            <person name="Majowicz S.A."/>
            <person name="Dudley E.G."/>
        </authorList>
    </citation>
    <scope>NUCLEOTIDE SEQUENCE [LARGE SCALE GENOMIC DNA]</scope>
    <source>
        <strain evidence="6 15">10.0349</strain>
    </source>
</reference>
<keyword evidence="1 3" id="KW-0963">Cytoplasm</keyword>
<dbReference type="SUPFAM" id="SSF75169">
    <property type="entry name" value="DsrEFH-like"/>
    <property type="match status" value="1"/>
</dbReference>
<dbReference type="InterPro" id="IPR023526">
    <property type="entry name" value="Sulphur_relay_TusB"/>
</dbReference>
<dbReference type="AlphaFoldDB" id="A0A0D8WFZ7"/>
<keyword evidence="2 3" id="KW-0819">tRNA processing</keyword>
<evidence type="ECO:0000313" key="7">
    <source>
        <dbReference type="EMBL" id="MGE12769.1"/>
    </source>
</evidence>
<reference evidence="10 14" key="6">
    <citation type="submission" date="2020-06" db="EMBL/GenBank/DDBJ databases">
        <title>REHAB project genomes.</title>
        <authorList>
            <person name="Shaw L.P."/>
        </authorList>
    </citation>
    <scope>NUCLEOTIDE SEQUENCE [LARGE SCALE GENOMIC DNA]</scope>
    <source>
        <strain evidence="10 14">RHBSTW-00177</strain>
    </source>
</reference>
<protein>
    <recommendedName>
        <fullName evidence="3">Protein TusB</fullName>
    </recommendedName>
    <alternativeName>
        <fullName evidence="3">tRNA 2-thiouridine synthesizing protein B</fullName>
    </alternativeName>
</protein>
<gene>
    <name evidence="3 6" type="primary">tusB</name>
    <name evidence="7" type="ORF">D9D43_04020</name>
    <name evidence="9" type="ORF">DD762_11815</name>
    <name evidence="4" type="ORF">F7N46_14480</name>
    <name evidence="8" type="ORF">F9B07_12790</name>
    <name evidence="6" type="ORF">HEP30_005285</name>
    <name evidence="5" type="ORF">HL563_10870</name>
    <name evidence="10" type="ORF">HV109_01980</name>
</gene>
<evidence type="ECO:0000313" key="8">
    <source>
        <dbReference type="EMBL" id="MTE89699.1"/>
    </source>
</evidence>
<dbReference type="Proteomes" id="UP000272336">
    <property type="component" value="Unassembled WGS sequence"/>
</dbReference>
<dbReference type="RefSeq" id="WP_000903375.1">
    <property type="nucleotide sequence ID" value="NZ_AP021891.1"/>
</dbReference>
<evidence type="ECO:0000313" key="14">
    <source>
        <dbReference type="Proteomes" id="UP000512182"/>
    </source>
</evidence>
<name>A0A0D8WFZ7_ECOLX</name>